<protein>
    <recommendedName>
        <fullName evidence="2">MATH domain-containing protein</fullName>
    </recommendedName>
</protein>
<feature type="non-terminal residue" evidence="1">
    <location>
        <position position="1"/>
    </location>
</feature>
<dbReference type="AlphaFoldDB" id="A0A7S1WR40"/>
<evidence type="ECO:0008006" key="2">
    <source>
        <dbReference type="Google" id="ProtNLM"/>
    </source>
</evidence>
<dbReference type="InterPro" id="IPR002083">
    <property type="entry name" value="MATH/TRAF_dom"/>
</dbReference>
<evidence type="ECO:0000313" key="1">
    <source>
        <dbReference type="EMBL" id="CAD9182477.1"/>
    </source>
</evidence>
<reference evidence="1" key="1">
    <citation type="submission" date="2021-01" db="EMBL/GenBank/DDBJ databases">
        <authorList>
            <person name="Corre E."/>
            <person name="Pelletier E."/>
            <person name="Niang G."/>
            <person name="Scheremetjew M."/>
            <person name="Finn R."/>
            <person name="Kale V."/>
            <person name="Holt S."/>
            <person name="Cochrane G."/>
            <person name="Meng A."/>
            <person name="Brown T."/>
            <person name="Cohen L."/>
        </authorList>
    </citation>
    <scope>NUCLEOTIDE SEQUENCE</scope>
    <source>
        <strain evidence="1">OF101</strain>
    </source>
</reference>
<dbReference type="InterPro" id="IPR008974">
    <property type="entry name" value="TRAF-like"/>
</dbReference>
<dbReference type="CDD" id="cd00121">
    <property type="entry name" value="MATH"/>
    <property type="match status" value="1"/>
</dbReference>
<organism evidence="1">
    <name type="scientific">Alexandrium catenella</name>
    <name type="common">Red tide dinoflagellate</name>
    <name type="synonym">Gonyaulax catenella</name>
    <dbReference type="NCBI Taxonomy" id="2925"/>
    <lineage>
        <taxon>Eukaryota</taxon>
        <taxon>Sar</taxon>
        <taxon>Alveolata</taxon>
        <taxon>Dinophyceae</taxon>
        <taxon>Gonyaulacales</taxon>
        <taxon>Pyrocystaceae</taxon>
        <taxon>Alexandrium</taxon>
    </lineage>
</organism>
<name>A0A7S1WR40_ALECA</name>
<proteinExistence type="predicted"/>
<sequence length="380" mass="42122">VGHSLSFLPAASGDPWPRAQRGMSQANEELQFKVDQLAFRLEEQSKKQAQAVAALKAEARQVKKGLLAALEQGRSKAKGAERPSLGDDSFIRRLEWRIEKYSSIKDMPKNEAIWSVEFSVMGVPDMQLEFFPQGRESTKRAGFCALFLWCPEGVQIRYRLCVGSHWSGPEEDHYTSRMGHGHSNFCMLDSQKDEKTDSILIGLEILSLHYKQEEAMGIQLFNAGPEAMVQREIAVLSNRAMDCVEWRIKGIAQRAKDAPRGTALCSPTFSIAGVREMMLEFYPNGIEAPAGGKDPREGYCGFYVRANGGKGRPGGPLILHLTLFVGSAKKGPIRTEFDGSAAKGLPEFCKLEEQMDSEDLLVGVQVTNPELADELHELTI</sequence>
<dbReference type="SUPFAM" id="SSF49599">
    <property type="entry name" value="TRAF domain-like"/>
    <property type="match status" value="1"/>
</dbReference>
<dbReference type="EMBL" id="HBGE01099575">
    <property type="protein sequence ID" value="CAD9182477.1"/>
    <property type="molecule type" value="Transcribed_RNA"/>
</dbReference>
<gene>
    <name evidence="1" type="ORF">ACAT0790_LOCUS59249</name>
</gene>
<dbReference type="Gene3D" id="2.60.210.10">
    <property type="entry name" value="Apoptosis, Tumor Necrosis Factor Receptor Associated Protein 2, Chain A"/>
    <property type="match status" value="2"/>
</dbReference>
<accession>A0A7S1WR40</accession>